<dbReference type="AlphaFoldDB" id="A0A4C1TRP1"/>
<evidence type="ECO:0000313" key="2">
    <source>
        <dbReference type="Proteomes" id="UP000299102"/>
    </source>
</evidence>
<reference evidence="1 2" key="1">
    <citation type="journal article" date="2019" name="Commun. Biol.">
        <title>The bagworm genome reveals a unique fibroin gene that provides high tensile strength.</title>
        <authorList>
            <person name="Kono N."/>
            <person name="Nakamura H."/>
            <person name="Ohtoshi R."/>
            <person name="Tomita M."/>
            <person name="Numata K."/>
            <person name="Arakawa K."/>
        </authorList>
    </citation>
    <scope>NUCLEOTIDE SEQUENCE [LARGE SCALE GENOMIC DNA]</scope>
</reference>
<dbReference type="Proteomes" id="UP000299102">
    <property type="component" value="Unassembled WGS sequence"/>
</dbReference>
<accession>A0A4C1TRP1</accession>
<keyword evidence="2" id="KW-1185">Reference proteome</keyword>
<name>A0A4C1TRP1_EUMVA</name>
<protein>
    <submittedName>
        <fullName evidence="1">Uncharacterized protein</fullName>
    </submittedName>
</protein>
<gene>
    <name evidence="1" type="ORF">EVAR_19436_1</name>
</gene>
<organism evidence="1 2">
    <name type="scientific">Eumeta variegata</name>
    <name type="common">Bagworm moth</name>
    <name type="synonym">Eumeta japonica</name>
    <dbReference type="NCBI Taxonomy" id="151549"/>
    <lineage>
        <taxon>Eukaryota</taxon>
        <taxon>Metazoa</taxon>
        <taxon>Ecdysozoa</taxon>
        <taxon>Arthropoda</taxon>
        <taxon>Hexapoda</taxon>
        <taxon>Insecta</taxon>
        <taxon>Pterygota</taxon>
        <taxon>Neoptera</taxon>
        <taxon>Endopterygota</taxon>
        <taxon>Lepidoptera</taxon>
        <taxon>Glossata</taxon>
        <taxon>Ditrysia</taxon>
        <taxon>Tineoidea</taxon>
        <taxon>Psychidae</taxon>
        <taxon>Oiketicinae</taxon>
        <taxon>Eumeta</taxon>
    </lineage>
</organism>
<proteinExistence type="predicted"/>
<comment type="caution">
    <text evidence="1">The sequence shown here is derived from an EMBL/GenBank/DDBJ whole genome shotgun (WGS) entry which is preliminary data.</text>
</comment>
<evidence type="ECO:0000313" key="1">
    <source>
        <dbReference type="EMBL" id="GBP16647.1"/>
    </source>
</evidence>
<sequence length="132" mass="15411">MRFGPVHKVLSKTTCLEHNLNVWFHIRDTIRALVDYCAPRDAALSLAIASWSFHARAEAWRRRRTRRGGDGAMGDCFRNLELFGAPLDAVREEIRSEYLRKFYFRMKNSVEEPTWLIWNKKIEVATSGRLPS</sequence>
<dbReference type="EMBL" id="BGZK01000080">
    <property type="protein sequence ID" value="GBP16647.1"/>
    <property type="molecule type" value="Genomic_DNA"/>
</dbReference>